<protein>
    <submittedName>
        <fullName evidence="1">Uncharacterized protein</fullName>
    </submittedName>
</protein>
<gene>
    <name evidence="1" type="ORF">O0931_00150</name>
</gene>
<dbReference type="RefSeq" id="WP_269413537.1">
    <property type="nucleotide sequence ID" value="NZ_JAPWGL010000001.1"/>
</dbReference>
<sequence length="45" mass="4816">MLRHEASVSSVADASYLSITVYSGLLLKKVFPLQSGLGNVGFCKK</sequence>
<comment type="caution">
    <text evidence="1">The sequence shown here is derived from an EMBL/GenBank/DDBJ whole genome shotgun (WGS) entry which is preliminary data.</text>
</comment>
<name>A0ABT4KV25_9SPHI</name>
<dbReference type="EMBL" id="JAPWGL010000001">
    <property type="protein sequence ID" value="MCZ4221698.1"/>
    <property type="molecule type" value="Genomic_DNA"/>
</dbReference>
<dbReference type="Proteomes" id="UP001144341">
    <property type="component" value="Unassembled WGS sequence"/>
</dbReference>
<accession>A0ABT4KV25</accession>
<keyword evidence="2" id="KW-1185">Reference proteome</keyword>
<proteinExistence type="predicted"/>
<evidence type="ECO:0000313" key="1">
    <source>
        <dbReference type="EMBL" id="MCZ4221698.1"/>
    </source>
</evidence>
<organism evidence="1 2">
    <name type="scientific">Pedobacter rhodius</name>
    <dbReference type="NCBI Taxonomy" id="3004098"/>
    <lineage>
        <taxon>Bacteria</taxon>
        <taxon>Pseudomonadati</taxon>
        <taxon>Bacteroidota</taxon>
        <taxon>Sphingobacteriia</taxon>
        <taxon>Sphingobacteriales</taxon>
        <taxon>Sphingobacteriaceae</taxon>
        <taxon>Pedobacter</taxon>
    </lineage>
</organism>
<reference evidence="1" key="1">
    <citation type="submission" date="2022-12" db="EMBL/GenBank/DDBJ databases">
        <title>Genome sequence of SJ11.</title>
        <authorList>
            <person name="Woo H."/>
        </authorList>
    </citation>
    <scope>NUCLEOTIDE SEQUENCE</scope>
    <source>
        <strain evidence="1">SJ11</strain>
    </source>
</reference>
<evidence type="ECO:0000313" key="2">
    <source>
        <dbReference type="Proteomes" id="UP001144341"/>
    </source>
</evidence>